<evidence type="ECO:0000259" key="1">
    <source>
        <dbReference type="SMART" id="SM00871"/>
    </source>
</evidence>
<gene>
    <name evidence="2" type="ORF">Gferi_22885</name>
</gene>
<dbReference type="InterPro" id="IPR050908">
    <property type="entry name" value="SmbC-like"/>
</dbReference>
<dbReference type="Pfam" id="PF06445">
    <property type="entry name" value="GyrI-like"/>
    <property type="match status" value="1"/>
</dbReference>
<accession>A0A1D8GMI1</accession>
<name>A0A1D8GMI1_9FIRM</name>
<proteinExistence type="predicted"/>
<dbReference type="SMART" id="SM00871">
    <property type="entry name" value="AraC_E_bind"/>
    <property type="match status" value="1"/>
</dbReference>
<dbReference type="EMBL" id="CP017269">
    <property type="protein sequence ID" value="AOT72133.1"/>
    <property type="molecule type" value="Genomic_DNA"/>
</dbReference>
<dbReference type="RefSeq" id="WP_069980448.1">
    <property type="nucleotide sequence ID" value="NZ_CP017269.1"/>
</dbReference>
<dbReference type="PANTHER" id="PTHR40055">
    <property type="entry name" value="TRANSCRIPTIONAL REGULATOR YGIV-RELATED"/>
    <property type="match status" value="1"/>
</dbReference>
<feature type="domain" description="AraC effector-binding" evidence="1">
    <location>
        <begin position="3"/>
        <end position="152"/>
    </location>
</feature>
<dbReference type="SUPFAM" id="SSF55136">
    <property type="entry name" value="Probable bacterial effector-binding domain"/>
    <property type="match status" value="1"/>
</dbReference>
<reference evidence="2 3" key="1">
    <citation type="submission" date="2016-09" db="EMBL/GenBank/DDBJ databases">
        <title>Genomic analysis reveals versatility of anaerobic energy metabolism of Geosporobacter ferrireducens IRF9 of phylum Firmicutes.</title>
        <authorList>
            <person name="Kim S.-J."/>
        </authorList>
    </citation>
    <scope>NUCLEOTIDE SEQUENCE [LARGE SCALE GENOMIC DNA]</scope>
    <source>
        <strain evidence="2 3">IRF9</strain>
    </source>
</reference>
<dbReference type="STRING" id="1424294.Gferi_22885"/>
<evidence type="ECO:0000313" key="2">
    <source>
        <dbReference type="EMBL" id="AOT72133.1"/>
    </source>
</evidence>
<dbReference type="AlphaFoldDB" id="A0A1D8GMI1"/>
<evidence type="ECO:0000313" key="3">
    <source>
        <dbReference type="Proteomes" id="UP000095743"/>
    </source>
</evidence>
<keyword evidence="3" id="KW-1185">Reference proteome</keyword>
<organism evidence="2 3">
    <name type="scientific">Geosporobacter ferrireducens</name>
    <dbReference type="NCBI Taxonomy" id="1424294"/>
    <lineage>
        <taxon>Bacteria</taxon>
        <taxon>Bacillati</taxon>
        <taxon>Bacillota</taxon>
        <taxon>Clostridia</taxon>
        <taxon>Peptostreptococcales</taxon>
        <taxon>Thermotaleaceae</taxon>
        <taxon>Geosporobacter</taxon>
    </lineage>
</organism>
<dbReference type="Gene3D" id="3.20.80.10">
    <property type="entry name" value="Regulatory factor, effector binding domain"/>
    <property type="match status" value="1"/>
</dbReference>
<sequence length="155" mass="17309">MSYKCELVEQSAQPVLSVRTRAAVGDLPKILGENYGKIYQYVTEIGEYLAGAPFVAYYNMDMEDLDLEIGFPVSKELDGRGEIQAGMIPGGKQATCLYVGSYQQMEEPYNALIQWMESNGHTATGVAYEFYLNDPAETPEDELQTRIAFPLVESR</sequence>
<dbReference type="Proteomes" id="UP000095743">
    <property type="component" value="Chromosome"/>
</dbReference>
<dbReference type="PANTHER" id="PTHR40055:SF1">
    <property type="entry name" value="TRANSCRIPTIONAL REGULATOR YGIV-RELATED"/>
    <property type="match status" value="1"/>
</dbReference>
<dbReference type="InterPro" id="IPR029442">
    <property type="entry name" value="GyrI-like"/>
</dbReference>
<protein>
    <submittedName>
        <fullName evidence="2">Transcriptional regulator</fullName>
    </submittedName>
</protein>
<dbReference type="OrthoDB" id="9773308at2"/>
<dbReference type="InterPro" id="IPR011256">
    <property type="entry name" value="Reg_factor_effector_dom_sf"/>
</dbReference>
<dbReference type="InterPro" id="IPR010499">
    <property type="entry name" value="AraC_E-bd"/>
</dbReference>
<dbReference type="KEGG" id="gfe:Gferi_22885"/>